<dbReference type="SMART" id="SM00363">
    <property type="entry name" value="S4"/>
    <property type="match status" value="1"/>
</dbReference>
<keyword evidence="8" id="KW-1185">Reference proteome</keyword>
<proteinExistence type="inferred from homology"/>
<dbReference type="Pfam" id="PF01479">
    <property type="entry name" value="S4"/>
    <property type="match status" value="1"/>
</dbReference>
<reference evidence="7 8" key="1">
    <citation type="journal article" date="2014" name="Int. J. Syst. Evol. Microbiol.">
        <title>Lysinibacillus halotolerans sp. nov., isolated from saline-alkaline soil.</title>
        <authorList>
            <person name="Kong D."/>
            <person name="Wang Y."/>
            <person name="Zhao B."/>
            <person name="Li Y."/>
            <person name="Song J."/>
            <person name="Zhai Y."/>
            <person name="Zhang C."/>
            <person name="Wang H."/>
            <person name="Chen X."/>
            <person name="Zhao B."/>
            <person name="Ruan Z."/>
        </authorList>
    </citation>
    <scope>NUCLEOTIDE SEQUENCE [LARGE SCALE GENOMIC DNA]</scope>
    <source>
        <strain evidence="7 8">MCCC 1A12703</strain>
    </source>
</reference>
<dbReference type="EC" id="5.4.99.-" evidence="5"/>
<dbReference type="InterPro" id="IPR042092">
    <property type="entry name" value="PsdUridine_s_RsuA/RluB/E/F_cat"/>
</dbReference>
<dbReference type="InterPro" id="IPR036986">
    <property type="entry name" value="S4_RNA-bd_sf"/>
</dbReference>
<dbReference type="Gene3D" id="3.30.70.1560">
    <property type="entry name" value="Alpha-L RNA-binding motif"/>
    <property type="match status" value="1"/>
</dbReference>
<dbReference type="AlphaFoldDB" id="A0A3M8H5M8"/>
<dbReference type="Pfam" id="PF00849">
    <property type="entry name" value="PseudoU_synth_2"/>
    <property type="match status" value="1"/>
</dbReference>
<dbReference type="SUPFAM" id="SSF55120">
    <property type="entry name" value="Pseudouridine synthase"/>
    <property type="match status" value="1"/>
</dbReference>
<dbReference type="InterPro" id="IPR018496">
    <property type="entry name" value="PsdUridine_synth_RsuA/RluB_CS"/>
</dbReference>
<dbReference type="SUPFAM" id="SSF55174">
    <property type="entry name" value="Alpha-L RNA-binding motif"/>
    <property type="match status" value="1"/>
</dbReference>
<name>A0A3M8H5M8_9BACI</name>
<dbReference type="InterPro" id="IPR002942">
    <property type="entry name" value="S4_RNA-bd"/>
</dbReference>
<keyword evidence="2 4" id="KW-0694">RNA-binding</keyword>
<dbReference type="CDD" id="cd00165">
    <property type="entry name" value="S4"/>
    <property type="match status" value="1"/>
</dbReference>
<dbReference type="GO" id="GO:0005829">
    <property type="term" value="C:cytosol"/>
    <property type="evidence" value="ECO:0007669"/>
    <property type="project" value="UniProtKB-ARBA"/>
</dbReference>
<organism evidence="7 8">
    <name type="scientific">Lysinibacillus halotolerans</name>
    <dbReference type="NCBI Taxonomy" id="1368476"/>
    <lineage>
        <taxon>Bacteria</taxon>
        <taxon>Bacillati</taxon>
        <taxon>Bacillota</taxon>
        <taxon>Bacilli</taxon>
        <taxon>Bacillales</taxon>
        <taxon>Bacillaceae</taxon>
        <taxon>Lysinibacillus</taxon>
    </lineage>
</organism>
<dbReference type="RefSeq" id="WP_122972950.1">
    <property type="nucleotide sequence ID" value="NZ_RHLQ01000041.1"/>
</dbReference>
<gene>
    <name evidence="7" type="ORF">EC501_14155</name>
</gene>
<dbReference type="InterPro" id="IPR006145">
    <property type="entry name" value="PsdUridine_synth_RsuA/RluA"/>
</dbReference>
<dbReference type="InterPro" id="IPR020094">
    <property type="entry name" value="TruA/RsuA/RluB/E/F_N"/>
</dbReference>
<comment type="similarity">
    <text evidence="1 5">Belongs to the pseudouridine synthase RsuA family.</text>
</comment>
<dbReference type="InterPro" id="IPR000748">
    <property type="entry name" value="PsdUridine_synth_RsuA/RluB/E/F"/>
</dbReference>
<dbReference type="CDD" id="cd02553">
    <property type="entry name" value="PseudoU_synth_RsuA"/>
    <property type="match status" value="1"/>
</dbReference>
<evidence type="ECO:0000313" key="8">
    <source>
        <dbReference type="Proteomes" id="UP000279909"/>
    </source>
</evidence>
<evidence type="ECO:0000256" key="1">
    <source>
        <dbReference type="ARBA" id="ARBA00008348"/>
    </source>
</evidence>
<dbReference type="GO" id="GO:0120159">
    <property type="term" value="F:rRNA pseudouridine synthase activity"/>
    <property type="evidence" value="ECO:0007669"/>
    <property type="project" value="UniProtKB-ARBA"/>
</dbReference>
<comment type="caution">
    <text evidence="7">The sequence shown here is derived from an EMBL/GenBank/DDBJ whole genome shotgun (WGS) entry which is preliminary data.</text>
</comment>
<dbReference type="PROSITE" id="PS01149">
    <property type="entry name" value="PSI_RSU"/>
    <property type="match status" value="1"/>
</dbReference>
<feature type="domain" description="RNA-binding S4" evidence="6">
    <location>
        <begin position="1"/>
        <end position="60"/>
    </location>
</feature>
<protein>
    <recommendedName>
        <fullName evidence="5">Pseudouridine synthase</fullName>
        <ecNumber evidence="5">5.4.99.-</ecNumber>
    </recommendedName>
</protein>
<dbReference type="NCBIfam" id="TIGR00093">
    <property type="entry name" value="pseudouridine synthase"/>
    <property type="match status" value="1"/>
</dbReference>
<evidence type="ECO:0000256" key="4">
    <source>
        <dbReference type="PROSITE-ProRule" id="PRU00182"/>
    </source>
</evidence>
<dbReference type="InterPro" id="IPR050343">
    <property type="entry name" value="RsuA_PseudoU_synthase"/>
</dbReference>
<evidence type="ECO:0000313" key="7">
    <source>
        <dbReference type="EMBL" id="RNC97693.1"/>
    </source>
</evidence>
<dbReference type="PANTHER" id="PTHR47683">
    <property type="entry name" value="PSEUDOURIDINE SYNTHASE FAMILY PROTEIN-RELATED"/>
    <property type="match status" value="1"/>
</dbReference>
<evidence type="ECO:0000256" key="3">
    <source>
        <dbReference type="ARBA" id="ARBA00023235"/>
    </source>
</evidence>
<accession>A0A3M8H5M8</accession>
<dbReference type="InterPro" id="IPR020103">
    <property type="entry name" value="PsdUridine_synth_cat_dom_sf"/>
</dbReference>
<dbReference type="GO" id="GO:0003723">
    <property type="term" value="F:RNA binding"/>
    <property type="evidence" value="ECO:0007669"/>
    <property type="project" value="UniProtKB-KW"/>
</dbReference>
<evidence type="ECO:0000256" key="2">
    <source>
        <dbReference type="ARBA" id="ARBA00022884"/>
    </source>
</evidence>
<keyword evidence="3 5" id="KW-0413">Isomerase</keyword>
<dbReference type="PANTHER" id="PTHR47683:SF4">
    <property type="entry name" value="PSEUDOURIDINE SYNTHASE"/>
    <property type="match status" value="1"/>
</dbReference>
<dbReference type="FunFam" id="3.30.70.1560:FF:000001">
    <property type="entry name" value="Pseudouridine synthase"/>
    <property type="match status" value="1"/>
</dbReference>
<dbReference type="Gene3D" id="3.30.70.580">
    <property type="entry name" value="Pseudouridine synthase I, catalytic domain, N-terminal subdomain"/>
    <property type="match status" value="1"/>
</dbReference>
<sequence length="242" mass="27354">MRLDKLLSNMGFGTRKEVKQLLKQKGVTVDGVTVKDASMHVDPDNQDVSVYGERVQYTEFIYIMMHKPPGVISATEDVAEKTVIDLLDPFARHFKPFPVGRLDKDTEGLLLITNDGQLAHNLLSPKKHVQKTYYAKIEGVVTEEDVVAFQQGVELDDGYVTKPGKLVILSSGEKSEIELTIQEGKFHQVKRMFESVGKKVTYLKRLSMGSLMLDEQLKLGEYRELTENELETLIHSSKVEQL</sequence>
<evidence type="ECO:0000256" key="5">
    <source>
        <dbReference type="RuleBase" id="RU003887"/>
    </source>
</evidence>
<evidence type="ECO:0000259" key="6">
    <source>
        <dbReference type="SMART" id="SM00363"/>
    </source>
</evidence>
<dbReference type="GO" id="GO:0000455">
    <property type="term" value="P:enzyme-directed rRNA pseudouridine synthesis"/>
    <property type="evidence" value="ECO:0007669"/>
    <property type="project" value="UniProtKB-ARBA"/>
</dbReference>
<dbReference type="OrthoDB" id="9807213at2"/>
<dbReference type="Proteomes" id="UP000279909">
    <property type="component" value="Unassembled WGS sequence"/>
</dbReference>
<dbReference type="PROSITE" id="PS50889">
    <property type="entry name" value="S4"/>
    <property type="match status" value="1"/>
</dbReference>
<dbReference type="Gene3D" id="3.10.290.10">
    <property type="entry name" value="RNA-binding S4 domain"/>
    <property type="match status" value="1"/>
</dbReference>
<dbReference type="EMBL" id="RHLQ01000041">
    <property type="protein sequence ID" value="RNC97693.1"/>
    <property type="molecule type" value="Genomic_DNA"/>
</dbReference>